<name>A0A1B1YE30_THEST</name>
<dbReference type="InterPro" id="IPR017900">
    <property type="entry name" value="4Fe4S_Fe_S_CS"/>
</dbReference>
<accession>A0A1B1YE30</accession>
<keyword evidence="3 6" id="KW-0249">Electron transport</keyword>
<evidence type="ECO:0000256" key="6">
    <source>
        <dbReference type="RuleBase" id="RU368020"/>
    </source>
</evidence>
<dbReference type="Pfam" id="PF13459">
    <property type="entry name" value="Fer4_15"/>
    <property type="match status" value="1"/>
</dbReference>
<dbReference type="GO" id="GO:0051536">
    <property type="term" value="F:iron-sulfur cluster binding"/>
    <property type="evidence" value="ECO:0007669"/>
    <property type="project" value="UniProtKB-KW"/>
</dbReference>
<dbReference type="PROSITE" id="PS00198">
    <property type="entry name" value="4FE4S_FER_1"/>
    <property type="match status" value="1"/>
</dbReference>
<dbReference type="InterPro" id="IPR051269">
    <property type="entry name" value="Fe-S_cluster_ET"/>
</dbReference>
<dbReference type="PROSITE" id="PS51379">
    <property type="entry name" value="4FE4S_FER_2"/>
    <property type="match status" value="1"/>
</dbReference>
<dbReference type="Gene3D" id="3.30.70.20">
    <property type="match status" value="1"/>
</dbReference>
<evidence type="ECO:0000256" key="2">
    <source>
        <dbReference type="ARBA" id="ARBA00022723"/>
    </source>
</evidence>
<dbReference type="GO" id="GO:0005506">
    <property type="term" value="F:iron ion binding"/>
    <property type="evidence" value="ECO:0007669"/>
    <property type="project" value="UniProtKB-UniRule"/>
</dbReference>
<feature type="domain" description="4Fe-4S ferredoxin-type" evidence="7">
    <location>
        <begin position="1"/>
        <end position="29"/>
    </location>
</feature>
<sequence>MKAFVDKDVCIGCGLCTDLCPEVFSMDDDGTATAIDEEISEDTEDAAREAAEQCPVGAIKIDEED</sequence>
<evidence type="ECO:0000313" key="9">
    <source>
        <dbReference type="Proteomes" id="UP000092971"/>
    </source>
</evidence>
<keyword evidence="1 6" id="KW-0813">Transport</keyword>
<comment type="function">
    <text evidence="6">Ferredoxins are iron-sulfur proteins that transfer electrons in a wide variety of metabolic reactions.</text>
</comment>
<evidence type="ECO:0000256" key="4">
    <source>
        <dbReference type="ARBA" id="ARBA00023004"/>
    </source>
</evidence>
<dbReference type="PANTHER" id="PTHR36923">
    <property type="entry name" value="FERREDOXIN"/>
    <property type="match status" value="1"/>
</dbReference>
<proteinExistence type="predicted"/>
<dbReference type="InterPro" id="IPR001080">
    <property type="entry name" value="3Fe4S_ferredoxin"/>
</dbReference>
<reference evidence="8 9" key="1">
    <citation type="submission" date="2016-02" db="EMBL/GenBank/DDBJ databases">
        <title>Comparison of Clostridium stercorarium subspecies using comparative genomics and transcriptomics.</title>
        <authorList>
            <person name="Schellenberg J."/>
            <person name="Thallinger G."/>
            <person name="Levin D.B."/>
            <person name="Zhang X."/>
            <person name="Alvare G."/>
            <person name="Fristensky B."/>
            <person name="Sparling R."/>
        </authorList>
    </citation>
    <scope>NUCLEOTIDE SEQUENCE [LARGE SCALE GENOMIC DNA]</scope>
    <source>
        <strain evidence="8 9">DSM 2910</strain>
    </source>
</reference>
<dbReference type="PRINTS" id="PR00352">
    <property type="entry name" value="3FE4SFRDOXIN"/>
</dbReference>
<dbReference type="AlphaFoldDB" id="A0A1B1YE30"/>
<dbReference type="InterPro" id="IPR017896">
    <property type="entry name" value="4Fe4S_Fe-S-bd"/>
</dbReference>
<organism evidence="8 9">
    <name type="scientific">Thermoclostridium stercorarium subsp. thermolacticum DSM 2910</name>
    <dbReference type="NCBI Taxonomy" id="1121336"/>
    <lineage>
        <taxon>Bacteria</taxon>
        <taxon>Bacillati</taxon>
        <taxon>Bacillota</taxon>
        <taxon>Clostridia</taxon>
        <taxon>Eubacteriales</taxon>
        <taxon>Oscillospiraceae</taxon>
        <taxon>Thermoclostridium</taxon>
    </lineage>
</organism>
<evidence type="ECO:0000256" key="1">
    <source>
        <dbReference type="ARBA" id="ARBA00022448"/>
    </source>
</evidence>
<dbReference type="PANTHER" id="PTHR36923:SF3">
    <property type="entry name" value="FERREDOXIN"/>
    <property type="match status" value="1"/>
</dbReference>
<dbReference type="EMBL" id="CP014672">
    <property type="protein sequence ID" value="ANW99021.1"/>
    <property type="molecule type" value="Genomic_DNA"/>
</dbReference>
<keyword evidence="4 6" id="KW-0408">Iron</keyword>
<dbReference type="Proteomes" id="UP000092971">
    <property type="component" value="Chromosome"/>
</dbReference>
<protein>
    <recommendedName>
        <fullName evidence="6">Ferredoxin</fullName>
    </recommendedName>
</protein>
<dbReference type="RefSeq" id="WP_015359369.1">
    <property type="nucleotide sequence ID" value="NZ_CP014672.1"/>
</dbReference>
<evidence type="ECO:0000259" key="7">
    <source>
        <dbReference type="PROSITE" id="PS51379"/>
    </source>
</evidence>
<keyword evidence="2 6" id="KW-0479">Metal-binding</keyword>
<dbReference type="GO" id="GO:0009055">
    <property type="term" value="F:electron transfer activity"/>
    <property type="evidence" value="ECO:0007669"/>
    <property type="project" value="UniProtKB-UniRule"/>
</dbReference>
<gene>
    <name evidence="8" type="ORF">CSTERTH_08270</name>
</gene>
<evidence type="ECO:0000256" key="3">
    <source>
        <dbReference type="ARBA" id="ARBA00022982"/>
    </source>
</evidence>
<dbReference type="SUPFAM" id="SSF54862">
    <property type="entry name" value="4Fe-4S ferredoxins"/>
    <property type="match status" value="1"/>
</dbReference>
<dbReference type="OrthoDB" id="9803319at2"/>
<evidence type="ECO:0000256" key="5">
    <source>
        <dbReference type="ARBA" id="ARBA00023014"/>
    </source>
</evidence>
<evidence type="ECO:0000313" key="8">
    <source>
        <dbReference type="EMBL" id="ANW99021.1"/>
    </source>
</evidence>
<keyword evidence="5 6" id="KW-0411">Iron-sulfur</keyword>